<dbReference type="PANTHER" id="PTHR42866:SF2">
    <property type="entry name" value="3-DEOXY-MANNO-OCTULOSONATE CYTIDYLYLTRANSFERASE, MITOCHONDRIAL"/>
    <property type="match status" value="1"/>
</dbReference>
<dbReference type="InterPro" id="IPR004528">
    <property type="entry name" value="KdsB"/>
</dbReference>
<reference evidence="5 6" key="1">
    <citation type="submission" date="2017-05" db="EMBL/GenBank/DDBJ databases">
        <authorList>
            <person name="Varghese N."/>
            <person name="Submissions S."/>
        </authorList>
    </citation>
    <scope>NUCLEOTIDE SEQUENCE [LARGE SCALE GENOMIC DNA]</scope>
    <source>
        <strain evidence="5 6">DSM 16304</strain>
    </source>
</reference>
<dbReference type="NCBIfam" id="NF003952">
    <property type="entry name" value="PRK05450.1-5"/>
    <property type="match status" value="1"/>
</dbReference>
<dbReference type="GO" id="GO:0009103">
    <property type="term" value="P:lipopolysaccharide biosynthetic process"/>
    <property type="evidence" value="ECO:0007669"/>
    <property type="project" value="UniProtKB-UniRule"/>
</dbReference>
<dbReference type="GO" id="GO:0033468">
    <property type="term" value="P:CMP-keto-3-deoxy-D-manno-octulosonic acid biosynthetic process"/>
    <property type="evidence" value="ECO:0007669"/>
    <property type="project" value="UniProtKB-UniRule"/>
</dbReference>
<accession>A0A521AF81</accession>
<organism evidence="5 6">
    <name type="scientific">Balnearium lithotrophicum</name>
    <dbReference type="NCBI Taxonomy" id="223788"/>
    <lineage>
        <taxon>Bacteria</taxon>
        <taxon>Pseudomonadati</taxon>
        <taxon>Aquificota</taxon>
        <taxon>Aquificia</taxon>
        <taxon>Desulfurobacteriales</taxon>
        <taxon>Desulfurobacteriaceae</taxon>
        <taxon>Balnearium</taxon>
    </lineage>
</organism>
<keyword evidence="2 4" id="KW-0548">Nucleotidyltransferase</keyword>
<evidence type="ECO:0000256" key="1">
    <source>
        <dbReference type="ARBA" id="ARBA00022679"/>
    </source>
</evidence>
<keyword evidence="4" id="KW-0963">Cytoplasm</keyword>
<name>A0A521AF81_9BACT</name>
<dbReference type="SUPFAM" id="SSF53448">
    <property type="entry name" value="Nucleotide-diphospho-sugar transferases"/>
    <property type="match status" value="1"/>
</dbReference>
<dbReference type="EC" id="2.7.7.38" evidence="4"/>
<keyword evidence="1 4" id="KW-0808">Transferase</keyword>
<dbReference type="RefSeq" id="WP_142933460.1">
    <property type="nucleotide sequence ID" value="NZ_FXTM01000001.1"/>
</dbReference>
<evidence type="ECO:0000256" key="3">
    <source>
        <dbReference type="ARBA" id="ARBA00022985"/>
    </source>
</evidence>
<dbReference type="UniPathway" id="UPA00358">
    <property type="reaction ID" value="UER00476"/>
</dbReference>
<dbReference type="CDD" id="cd02517">
    <property type="entry name" value="CMP-KDO-Synthetase"/>
    <property type="match status" value="1"/>
</dbReference>
<dbReference type="InterPro" id="IPR029044">
    <property type="entry name" value="Nucleotide-diphossugar_trans"/>
</dbReference>
<evidence type="ECO:0000313" key="5">
    <source>
        <dbReference type="EMBL" id="SMO33485.1"/>
    </source>
</evidence>
<comment type="similarity">
    <text evidence="4">Belongs to the KdsB family.</text>
</comment>
<evidence type="ECO:0000256" key="4">
    <source>
        <dbReference type="HAMAP-Rule" id="MF_00057"/>
    </source>
</evidence>
<dbReference type="Proteomes" id="UP000317315">
    <property type="component" value="Unassembled WGS sequence"/>
</dbReference>
<protein>
    <recommendedName>
        <fullName evidence="4">3-deoxy-manno-octulosonate cytidylyltransferase</fullName>
        <ecNumber evidence="4">2.7.7.38</ecNumber>
    </recommendedName>
    <alternativeName>
        <fullName evidence="4">CMP-2-keto-3-deoxyoctulosonic acid synthase</fullName>
        <shortName evidence="4">CKS</shortName>
        <shortName evidence="4">CMP-KDO synthase</shortName>
    </alternativeName>
</protein>
<comment type="function">
    <text evidence="4">Activates KDO (a required 8-carbon sugar) for incorporation into bacterial lipopolysaccharide in Gram-negative bacteria.</text>
</comment>
<gene>
    <name evidence="4" type="primary">kdsB</name>
    <name evidence="5" type="ORF">SAMN06269117_10196</name>
</gene>
<dbReference type="PANTHER" id="PTHR42866">
    <property type="entry name" value="3-DEOXY-MANNO-OCTULOSONATE CYTIDYLYLTRANSFERASE"/>
    <property type="match status" value="1"/>
</dbReference>
<dbReference type="Pfam" id="PF02348">
    <property type="entry name" value="CTP_transf_3"/>
    <property type="match status" value="1"/>
</dbReference>
<keyword evidence="6" id="KW-1185">Reference proteome</keyword>
<proteinExistence type="inferred from homology"/>
<dbReference type="Gene3D" id="3.90.550.10">
    <property type="entry name" value="Spore Coat Polysaccharide Biosynthesis Protein SpsA, Chain A"/>
    <property type="match status" value="1"/>
</dbReference>
<evidence type="ECO:0000313" key="6">
    <source>
        <dbReference type="Proteomes" id="UP000317315"/>
    </source>
</evidence>
<comment type="subcellular location">
    <subcellularLocation>
        <location evidence="4">Cytoplasm</location>
    </subcellularLocation>
</comment>
<dbReference type="InterPro" id="IPR003329">
    <property type="entry name" value="Cytidylyl_trans"/>
</dbReference>
<dbReference type="NCBIfam" id="TIGR00466">
    <property type="entry name" value="kdsB"/>
    <property type="match status" value="1"/>
</dbReference>
<dbReference type="AlphaFoldDB" id="A0A521AF81"/>
<comment type="pathway">
    <text evidence="4">Nucleotide-sugar biosynthesis; CMP-3-deoxy-D-manno-octulosonate biosynthesis; CMP-3-deoxy-D-manno-octulosonate from 3-deoxy-D-manno-octulosonate and CTP: step 1/1.</text>
</comment>
<dbReference type="EMBL" id="FXTM01000001">
    <property type="protein sequence ID" value="SMO33485.1"/>
    <property type="molecule type" value="Genomic_DNA"/>
</dbReference>
<sequence>MEDLLVVIPARIGSQRLPEKPLREICGKPLICWVVEAVKRVTSNILVATDSERVLNAVLKLGVRGKLTPSELPSGTDRVYYATKDESFPFIVNVQGDEPFVDREHIEAVYRALKSGALFSTVATPFKSIGDVKDPSMVKVVLDKKGKALYFSRSPIPYVRDGEVKPKNYLKHIGIYGYRKEALERFVNWERGKLEELEKLEQLRILENGEKIYVSIVEKDSFGVDTEEDLKRAEKILCGEV</sequence>
<dbReference type="GO" id="GO:0008690">
    <property type="term" value="F:3-deoxy-manno-octulosonate cytidylyltransferase activity"/>
    <property type="evidence" value="ECO:0007669"/>
    <property type="project" value="UniProtKB-UniRule"/>
</dbReference>
<dbReference type="HAMAP" id="MF_00057">
    <property type="entry name" value="KdsB"/>
    <property type="match status" value="1"/>
</dbReference>
<evidence type="ECO:0000256" key="2">
    <source>
        <dbReference type="ARBA" id="ARBA00022695"/>
    </source>
</evidence>
<keyword evidence="3 4" id="KW-0448">Lipopolysaccharide biosynthesis</keyword>
<dbReference type="GO" id="GO:0005829">
    <property type="term" value="C:cytosol"/>
    <property type="evidence" value="ECO:0007669"/>
    <property type="project" value="TreeGrafter"/>
</dbReference>
<dbReference type="OrthoDB" id="9815559at2"/>
<comment type="catalytic activity">
    <reaction evidence="4">
        <text>3-deoxy-alpha-D-manno-oct-2-ulosonate + CTP = CMP-3-deoxy-beta-D-manno-octulosonate + diphosphate</text>
        <dbReference type="Rhea" id="RHEA:23448"/>
        <dbReference type="ChEBI" id="CHEBI:33019"/>
        <dbReference type="ChEBI" id="CHEBI:37563"/>
        <dbReference type="ChEBI" id="CHEBI:85986"/>
        <dbReference type="ChEBI" id="CHEBI:85987"/>
        <dbReference type="EC" id="2.7.7.38"/>
    </reaction>
</comment>